<dbReference type="RefSeq" id="WP_250827816.1">
    <property type="nucleotide sequence ID" value="NZ_JAMOIL010000017.1"/>
</dbReference>
<feature type="transmembrane region" description="Helical" evidence="1">
    <location>
        <begin position="392"/>
        <end position="410"/>
    </location>
</feature>
<accession>A0A9X2IFV1</accession>
<dbReference type="InterPro" id="IPR032809">
    <property type="entry name" value="Put_HupE_UreJ"/>
</dbReference>
<evidence type="ECO:0000256" key="1">
    <source>
        <dbReference type="SAM" id="Phobius"/>
    </source>
</evidence>
<dbReference type="Proteomes" id="UP001139485">
    <property type="component" value="Unassembled WGS sequence"/>
</dbReference>
<keyword evidence="1" id="KW-0472">Membrane</keyword>
<protein>
    <submittedName>
        <fullName evidence="2">HupE/UreJ family protein</fullName>
    </submittedName>
</protein>
<feature type="transmembrane region" description="Helical" evidence="1">
    <location>
        <begin position="422"/>
        <end position="448"/>
    </location>
</feature>
<keyword evidence="1" id="KW-1133">Transmembrane helix</keyword>
<feature type="transmembrane region" description="Helical" evidence="1">
    <location>
        <begin position="332"/>
        <end position="353"/>
    </location>
</feature>
<name>A0A9X2IFV1_9ACTN</name>
<keyword evidence="1" id="KW-0812">Transmembrane</keyword>
<reference evidence="2" key="1">
    <citation type="submission" date="2022-05" db="EMBL/GenBank/DDBJ databases">
        <authorList>
            <person name="Tuo L."/>
        </authorList>
    </citation>
    <scope>NUCLEOTIDE SEQUENCE</scope>
    <source>
        <strain evidence="2">BSK12Z-4</strain>
    </source>
</reference>
<evidence type="ECO:0000313" key="3">
    <source>
        <dbReference type="Proteomes" id="UP001139485"/>
    </source>
</evidence>
<dbReference type="Pfam" id="PF13795">
    <property type="entry name" value="HupE_UreJ_2"/>
    <property type="match status" value="1"/>
</dbReference>
<sequence>MTIPDTGALERCARSVALMAAGLAAAALALVGLAVPASAHGASPTLVVTRLGADATAESPVVTLVARVPLDRLDLAYGTSFAQDAADDGVDAAVTADADSITDLLLSKVSLTAADGTAWTLSVQRVTAGSVEGVDAARVVLRAVPANTATGTELTDLALTWGLVTDVIVTHQVYVGAVGTDGETSLVATLTQAEPSTSLTVTLPSGAAEPTASSLSTVREMLAIGFEHFRSGADHLLLLCLLALGVARRSLSVQASDAGTGAVKAGWRTTVRRLVLLTATFTVGHSISLALAATGLVDLPSRWVETAIALTILVTAVHAARPRLSWRWELGLTAVFGLVHGLGFAGALGELSLRGSDLVLPLLGFNLGLEAAQVLALVLVLAPLLVLARSRVATTVLAGCIGVVAASWAIERGLTTGNPLEPVVAVLLASPERVALLLALGAAALLAVRWTHPRRPVAV</sequence>
<feature type="transmembrane region" description="Helical" evidence="1">
    <location>
        <begin position="359"/>
        <end position="385"/>
    </location>
</feature>
<dbReference type="EMBL" id="JAMOIL010000017">
    <property type="protein sequence ID" value="MCM0621383.1"/>
    <property type="molecule type" value="Genomic_DNA"/>
</dbReference>
<feature type="transmembrane region" description="Helical" evidence="1">
    <location>
        <begin position="274"/>
        <end position="297"/>
    </location>
</feature>
<evidence type="ECO:0000313" key="2">
    <source>
        <dbReference type="EMBL" id="MCM0621383.1"/>
    </source>
</evidence>
<proteinExistence type="predicted"/>
<organism evidence="2 3">
    <name type="scientific">Nocardioides bruguierae</name>
    <dbReference type="NCBI Taxonomy" id="2945102"/>
    <lineage>
        <taxon>Bacteria</taxon>
        <taxon>Bacillati</taxon>
        <taxon>Actinomycetota</taxon>
        <taxon>Actinomycetes</taxon>
        <taxon>Propionibacteriales</taxon>
        <taxon>Nocardioidaceae</taxon>
        <taxon>Nocardioides</taxon>
    </lineage>
</organism>
<keyword evidence="3" id="KW-1185">Reference proteome</keyword>
<comment type="caution">
    <text evidence="2">The sequence shown here is derived from an EMBL/GenBank/DDBJ whole genome shotgun (WGS) entry which is preliminary data.</text>
</comment>
<feature type="transmembrane region" description="Helical" evidence="1">
    <location>
        <begin position="303"/>
        <end position="320"/>
    </location>
</feature>
<dbReference type="AlphaFoldDB" id="A0A9X2IFV1"/>
<gene>
    <name evidence="2" type="ORF">M8330_13895</name>
</gene>